<feature type="transmembrane region" description="Helical" evidence="1">
    <location>
        <begin position="65"/>
        <end position="83"/>
    </location>
</feature>
<protein>
    <recommendedName>
        <fullName evidence="4">Transmembrane protein</fullName>
    </recommendedName>
</protein>
<organism evidence="2 3">
    <name type="scientific">Saponaria officinalis</name>
    <name type="common">Common soapwort</name>
    <name type="synonym">Lychnis saponaria</name>
    <dbReference type="NCBI Taxonomy" id="3572"/>
    <lineage>
        <taxon>Eukaryota</taxon>
        <taxon>Viridiplantae</taxon>
        <taxon>Streptophyta</taxon>
        <taxon>Embryophyta</taxon>
        <taxon>Tracheophyta</taxon>
        <taxon>Spermatophyta</taxon>
        <taxon>Magnoliopsida</taxon>
        <taxon>eudicotyledons</taxon>
        <taxon>Gunneridae</taxon>
        <taxon>Pentapetalae</taxon>
        <taxon>Caryophyllales</taxon>
        <taxon>Caryophyllaceae</taxon>
        <taxon>Caryophylleae</taxon>
        <taxon>Saponaria</taxon>
    </lineage>
</organism>
<proteinExistence type="predicted"/>
<sequence length="144" mass="17433">MTVEFDDLDRPRGKWRLKYGQHLGFCMRKFNINWNWKDVSEGKRKLMWEDTMNARQGKIFLMSKLNKGSVLLFILLFVVHSLSSSTLRYKVFLLLTFPLHRFLLHHLYKLGFYLNCEFLLMHILSFYHLYCLILSFCCFNFVFV</sequence>
<name>A0AAW1N5Y2_SAPOF</name>
<dbReference type="AlphaFoldDB" id="A0AAW1N5Y2"/>
<keyword evidence="3" id="KW-1185">Reference proteome</keyword>
<dbReference type="Proteomes" id="UP001443914">
    <property type="component" value="Unassembled WGS sequence"/>
</dbReference>
<comment type="caution">
    <text evidence="2">The sequence shown here is derived from an EMBL/GenBank/DDBJ whole genome shotgun (WGS) entry which is preliminary data.</text>
</comment>
<evidence type="ECO:0000313" key="2">
    <source>
        <dbReference type="EMBL" id="KAK9755910.1"/>
    </source>
</evidence>
<reference evidence="2" key="1">
    <citation type="submission" date="2024-03" db="EMBL/GenBank/DDBJ databases">
        <title>WGS assembly of Saponaria officinalis var. Norfolk2.</title>
        <authorList>
            <person name="Jenkins J."/>
            <person name="Shu S."/>
            <person name="Grimwood J."/>
            <person name="Barry K."/>
            <person name="Goodstein D."/>
            <person name="Schmutz J."/>
            <person name="Leebens-Mack J."/>
            <person name="Osbourn A."/>
        </authorList>
    </citation>
    <scope>NUCLEOTIDE SEQUENCE [LARGE SCALE GENOMIC DNA]</scope>
    <source>
        <strain evidence="2">JIC</strain>
    </source>
</reference>
<keyword evidence="1" id="KW-0472">Membrane</keyword>
<keyword evidence="1" id="KW-1133">Transmembrane helix</keyword>
<evidence type="ECO:0000313" key="3">
    <source>
        <dbReference type="Proteomes" id="UP001443914"/>
    </source>
</evidence>
<feature type="transmembrane region" description="Helical" evidence="1">
    <location>
        <begin position="120"/>
        <end position="143"/>
    </location>
</feature>
<accession>A0AAW1N5Y2</accession>
<evidence type="ECO:0000256" key="1">
    <source>
        <dbReference type="SAM" id="Phobius"/>
    </source>
</evidence>
<keyword evidence="1" id="KW-0812">Transmembrane</keyword>
<dbReference type="EMBL" id="JBDFQZ010000001">
    <property type="protein sequence ID" value="KAK9755910.1"/>
    <property type="molecule type" value="Genomic_DNA"/>
</dbReference>
<gene>
    <name evidence="2" type="ORF">RND81_01G058900</name>
</gene>
<evidence type="ECO:0008006" key="4">
    <source>
        <dbReference type="Google" id="ProtNLM"/>
    </source>
</evidence>